<dbReference type="Pfam" id="PF14040">
    <property type="entry name" value="DNase_NucA_NucB"/>
    <property type="match status" value="1"/>
</dbReference>
<dbReference type="OrthoDB" id="2751008at2"/>
<dbReference type="InterPro" id="IPR029476">
    <property type="entry name" value="DNase_NucA_NucB"/>
</dbReference>
<evidence type="ECO:0000259" key="1">
    <source>
        <dbReference type="Pfam" id="PF14040"/>
    </source>
</evidence>
<dbReference type="STRING" id="1271860.SAMN05216174_104158"/>
<feature type="domain" description="Deoxyribonuclease NucA/NucB" evidence="1">
    <location>
        <begin position="109"/>
        <end position="187"/>
    </location>
</feature>
<accession>A0A1G6P9X5</accession>
<organism evidence="2 3">
    <name type="scientific">Actinokineospora iranica</name>
    <dbReference type="NCBI Taxonomy" id="1271860"/>
    <lineage>
        <taxon>Bacteria</taxon>
        <taxon>Bacillati</taxon>
        <taxon>Actinomycetota</taxon>
        <taxon>Actinomycetes</taxon>
        <taxon>Pseudonocardiales</taxon>
        <taxon>Pseudonocardiaceae</taxon>
        <taxon>Actinokineospora</taxon>
    </lineage>
</organism>
<dbReference type="AlphaFoldDB" id="A0A1G6P9X5"/>
<gene>
    <name evidence="2" type="ORF">SAMN05216174_104158</name>
</gene>
<evidence type="ECO:0000313" key="3">
    <source>
        <dbReference type="Proteomes" id="UP000199501"/>
    </source>
</evidence>
<name>A0A1G6P9X5_9PSEU</name>
<dbReference type="Proteomes" id="UP000199501">
    <property type="component" value="Unassembled WGS sequence"/>
</dbReference>
<dbReference type="EMBL" id="FMZZ01000004">
    <property type="protein sequence ID" value="SDC76165.1"/>
    <property type="molecule type" value="Genomic_DNA"/>
</dbReference>
<protein>
    <submittedName>
        <fullName evidence="2">Deoxyribonuclease NucA/NucB</fullName>
    </submittedName>
</protein>
<keyword evidence="3" id="KW-1185">Reference proteome</keyword>
<sequence>MPLVATKTRSGALLFAAIAVVTVVAIPELRVKVTDLVEGITGGTELVGEVETQFMVAASAASQVRKCVSQRNTLDQDCDDLKFVMIDAQRMPFIARNISTAWKAGKPGVLTKDSTRESVNRRQVCRPSFPRPNGGQCDEFPFASTRQGGEGAQEHEVPARENRCQGGTLGRRYDAAGIRDGDDFLVVITHPSKIAPGPYQGVDIAKERGDC</sequence>
<evidence type="ECO:0000313" key="2">
    <source>
        <dbReference type="EMBL" id="SDC76165.1"/>
    </source>
</evidence>
<proteinExistence type="predicted"/>
<reference evidence="3" key="1">
    <citation type="submission" date="2016-10" db="EMBL/GenBank/DDBJ databases">
        <authorList>
            <person name="Varghese N."/>
            <person name="Submissions S."/>
        </authorList>
    </citation>
    <scope>NUCLEOTIDE SEQUENCE [LARGE SCALE GENOMIC DNA]</scope>
    <source>
        <strain evidence="3">IBRC-M 10403</strain>
    </source>
</reference>